<comment type="caution">
    <text evidence="2">The sequence shown here is derived from an EMBL/GenBank/DDBJ whole genome shotgun (WGS) entry which is preliminary data.</text>
</comment>
<feature type="region of interest" description="Disordered" evidence="1">
    <location>
        <begin position="1"/>
        <end position="70"/>
    </location>
</feature>
<reference evidence="2 3" key="1">
    <citation type="submission" date="2020-02" db="EMBL/GenBank/DDBJ databases">
        <authorList>
            <person name="Khan S.A."/>
            <person name="Jeon C.O."/>
            <person name="Chun B.H."/>
        </authorList>
    </citation>
    <scope>NUCLEOTIDE SEQUENCE [LARGE SCALE GENOMIC DNA]</scope>
    <source>
        <strain evidence="2 3">H239</strain>
    </source>
</reference>
<evidence type="ECO:0000256" key="1">
    <source>
        <dbReference type="SAM" id="MobiDB-lite"/>
    </source>
</evidence>
<name>A0A6M1SSS0_9HYPH</name>
<feature type="region of interest" description="Disordered" evidence="1">
    <location>
        <begin position="83"/>
        <end position="105"/>
    </location>
</feature>
<proteinExistence type="predicted"/>
<organism evidence="2 3">
    <name type="scientific">Devosia aurantiaca</name>
    <dbReference type="NCBI Taxonomy" id="2714858"/>
    <lineage>
        <taxon>Bacteria</taxon>
        <taxon>Pseudomonadati</taxon>
        <taxon>Pseudomonadota</taxon>
        <taxon>Alphaproteobacteria</taxon>
        <taxon>Hyphomicrobiales</taxon>
        <taxon>Devosiaceae</taxon>
        <taxon>Devosia</taxon>
    </lineage>
</organism>
<accession>A0A6M1SSS0</accession>
<protein>
    <recommendedName>
        <fullName evidence="4">Protein TolA</fullName>
    </recommendedName>
</protein>
<feature type="compositionally biased region" description="Basic and acidic residues" evidence="1">
    <location>
        <begin position="11"/>
        <end position="50"/>
    </location>
</feature>
<dbReference type="SUPFAM" id="SSF74653">
    <property type="entry name" value="TolA/TonB C-terminal domain"/>
    <property type="match status" value="1"/>
</dbReference>
<dbReference type="Proteomes" id="UP000474802">
    <property type="component" value="Unassembled WGS sequence"/>
</dbReference>
<reference evidence="2 3" key="2">
    <citation type="submission" date="2020-03" db="EMBL/GenBank/DDBJ databases">
        <title>Devosia chinhatensis sp. nov., isolated from a hexachlorocyclohexane (HCH) dump site in India.</title>
        <authorList>
            <person name="Kumar M."/>
            <person name="Lal R."/>
        </authorList>
    </citation>
    <scope>NUCLEOTIDE SEQUENCE [LARGE SCALE GENOMIC DNA]</scope>
    <source>
        <strain evidence="2 3">H239</strain>
    </source>
</reference>
<feature type="compositionally biased region" description="Low complexity" evidence="1">
    <location>
        <begin position="51"/>
        <end position="61"/>
    </location>
</feature>
<dbReference type="Gene3D" id="3.30.1150.10">
    <property type="match status" value="1"/>
</dbReference>
<feature type="compositionally biased region" description="Gly residues" evidence="1">
    <location>
        <begin position="92"/>
        <end position="104"/>
    </location>
</feature>
<evidence type="ECO:0000313" key="2">
    <source>
        <dbReference type="EMBL" id="NGP18412.1"/>
    </source>
</evidence>
<dbReference type="RefSeq" id="WP_164534618.1">
    <property type="nucleotide sequence ID" value="NZ_JAALFG010000002.1"/>
</dbReference>
<evidence type="ECO:0000313" key="3">
    <source>
        <dbReference type="Proteomes" id="UP000474802"/>
    </source>
</evidence>
<keyword evidence="3" id="KW-1185">Reference proteome</keyword>
<gene>
    <name evidence="2" type="ORF">G5575_12775</name>
</gene>
<sequence>MPTSRPANLEQIREEARTAVAQRAEREKEEREREEREKREREQREREQRETATAAAEAAQQPQPSQSNTDASELADLVNDLINNAPTTGATTGQGGSPTLGDVGGTSATLSQTEIGAFIAAIKRCWNLLPNEQVPGLEVAVNVRLNQDGSLADVPRLISLSHPELSFVAQKALSAVAGCGPYNMLSAATYDQWQNINVTLRP</sequence>
<evidence type="ECO:0008006" key="4">
    <source>
        <dbReference type="Google" id="ProtNLM"/>
    </source>
</evidence>
<dbReference type="AlphaFoldDB" id="A0A6M1SSS0"/>
<dbReference type="EMBL" id="JAALFG010000002">
    <property type="protein sequence ID" value="NGP18412.1"/>
    <property type="molecule type" value="Genomic_DNA"/>
</dbReference>